<evidence type="ECO:0000313" key="2">
    <source>
        <dbReference type="EMBL" id="RCH53955.1"/>
    </source>
</evidence>
<evidence type="ECO:0000313" key="3">
    <source>
        <dbReference type="Proteomes" id="UP000253209"/>
    </source>
</evidence>
<keyword evidence="1" id="KW-0472">Membrane</keyword>
<organism evidence="2 3">
    <name type="scientific">Mucilaginibacter hurinus</name>
    <dbReference type="NCBI Taxonomy" id="2201324"/>
    <lineage>
        <taxon>Bacteria</taxon>
        <taxon>Pseudomonadati</taxon>
        <taxon>Bacteroidota</taxon>
        <taxon>Sphingobacteriia</taxon>
        <taxon>Sphingobacteriales</taxon>
        <taxon>Sphingobacteriaceae</taxon>
        <taxon>Mucilaginibacter</taxon>
    </lineage>
</organism>
<sequence>MEKVEEPVNVRGFETRLSVPLDLGTLYRGITVVKDNNIEVSHLLDSASNTLQTNISVKDKQILAPIHKQTIEERDVTSVNNNEDRKNIGKKLAVNVREKEASEAKIQAKYSEQAKEPAKMGVWLGAVAIVLVTVFGWLLLRKPGL</sequence>
<comment type="caution">
    <text evidence="2">The sequence shown here is derived from an EMBL/GenBank/DDBJ whole genome shotgun (WGS) entry which is preliminary data.</text>
</comment>
<accession>A0A367GLQ1</accession>
<keyword evidence="3" id="KW-1185">Reference proteome</keyword>
<reference evidence="2 3" key="1">
    <citation type="submission" date="2018-05" db="EMBL/GenBank/DDBJ databases">
        <title>Mucilaginibacter hurinus sp. nov., isolated from briquette warehouse soil.</title>
        <authorList>
            <person name="Choi L."/>
        </authorList>
    </citation>
    <scope>NUCLEOTIDE SEQUENCE [LARGE SCALE GENOMIC DNA]</scope>
    <source>
        <strain evidence="2 3">ZR32</strain>
    </source>
</reference>
<name>A0A367GLQ1_9SPHI</name>
<keyword evidence="1" id="KW-0812">Transmembrane</keyword>
<feature type="transmembrane region" description="Helical" evidence="1">
    <location>
        <begin position="120"/>
        <end position="140"/>
    </location>
</feature>
<protein>
    <submittedName>
        <fullName evidence="2">Uncharacterized protein</fullName>
    </submittedName>
</protein>
<dbReference type="Proteomes" id="UP000253209">
    <property type="component" value="Unassembled WGS sequence"/>
</dbReference>
<gene>
    <name evidence="2" type="ORF">DJ568_15560</name>
</gene>
<dbReference type="EMBL" id="QGDC01000009">
    <property type="protein sequence ID" value="RCH53955.1"/>
    <property type="molecule type" value="Genomic_DNA"/>
</dbReference>
<evidence type="ECO:0000256" key="1">
    <source>
        <dbReference type="SAM" id="Phobius"/>
    </source>
</evidence>
<dbReference type="AlphaFoldDB" id="A0A367GLQ1"/>
<proteinExistence type="predicted"/>
<keyword evidence="1" id="KW-1133">Transmembrane helix</keyword>